<gene>
    <name evidence="3" type="ORF">WQ57_07350</name>
</gene>
<dbReference type="PATRIC" id="fig|1408103.3.peg.1656"/>
<dbReference type="Gene3D" id="2.30.30.40">
    <property type="entry name" value="SH3 Domains"/>
    <property type="match status" value="1"/>
</dbReference>
<organism evidence="3 4">
    <name type="scientific">Mesobacillus campisalis</name>
    <dbReference type="NCBI Taxonomy" id="1408103"/>
    <lineage>
        <taxon>Bacteria</taxon>
        <taxon>Bacillati</taxon>
        <taxon>Bacillota</taxon>
        <taxon>Bacilli</taxon>
        <taxon>Bacillales</taxon>
        <taxon>Bacillaceae</taxon>
        <taxon>Mesobacillus</taxon>
    </lineage>
</organism>
<evidence type="ECO:0000313" key="3">
    <source>
        <dbReference type="EMBL" id="KKK38787.1"/>
    </source>
</evidence>
<evidence type="ECO:0000259" key="1">
    <source>
        <dbReference type="PROSITE" id="PS51724"/>
    </source>
</evidence>
<name>A0A0M2T0M2_9BACI</name>
<dbReference type="AlphaFoldDB" id="A0A0M2T0M2"/>
<dbReference type="PROSITE" id="PS51724">
    <property type="entry name" value="SPOR"/>
    <property type="match status" value="1"/>
</dbReference>
<dbReference type="GO" id="GO:0042834">
    <property type="term" value="F:peptidoglycan binding"/>
    <property type="evidence" value="ECO:0007669"/>
    <property type="project" value="InterPro"/>
</dbReference>
<dbReference type="Pfam" id="PF01832">
    <property type="entry name" value="Glucosaminidase"/>
    <property type="match status" value="1"/>
</dbReference>
<evidence type="ECO:0008006" key="5">
    <source>
        <dbReference type="Google" id="ProtNLM"/>
    </source>
</evidence>
<feature type="domain" description="SH3b" evidence="2">
    <location>
        <begin position="548"/>
        <end position="612"/>
    </location>
</feature>
<evidence type="ECO:0000313" key="4">
    <source>
        <dbReference type="Proteomes" id="UP000034166"/>
    </source>
</evidence>
<dbReference type="RefSeq" id="WP_046523091.1">
    <property type="nucleotide sequence ID" value="NZ_LAYY01000006.1"/>
</dbReference>
<dbReference type="InterPro" id="IPR003646">
    <property type="entry name" value="SH3-like_bac-type"/>
</dbReference>
<feature type="domain" description="SPOR" evidence="1">
    <location>
        <begin position="29"/>
        <end position="108"/>
    </location>
</feature>
<proteinExistence type="predicted"/>
<dbReference type="EMBL" id="LAYY01000006">
    <property type="protein sequence ID" value="KKK38787.1"/>
    <property type="molecule type" value="Genomic_DNA"/>
</dbReference>
<dbReference type="SMART" id="SM00047">
    <property type="entry name" value="LYZ2"/>
    <property type="match status" value="1"/>
</dbReference>
<evidence type="ECO:0000259" key="2">
    <source>
        <dbReference type="PROSITE" id="PS51781"/>
    </source>
</evidence>
<accession>A0A0M2T0M2</accession>
<dbReference type="PROSITE" id="PS51781">
    <property type="entry name" value="SH3B"/>
    <property type="match status" value="1"/>
</dbReference>
<dbReference type="InterPro" id="IPR007730">
    <property type="entry name" value="SPOR-like_dom"/>
</dbReference>
<sequence>MKGKFIYCSRVFVLLWLLVLIFPEYNNAYTDLSTYKIETGKFVGESSANTSLVQFKKDTGWDGSYAKTNEYETYYRIRSGEFLGEARVNNVVQQFTKETGLSASYKGTGEPQNYHTIISGGFPQSKVDQVLQQFKKETGINAKAVGVGEPENYYQLVSGGFPKSKVENVLTQFRQETGIDAKSVGVGEQQNYYQLISGGFPNSKVEQVLQQFQEKTGISAKYVGVGEPQNYYLIISGGFNGLSRATQVLQQFEATTNIQARLVSLGNNKYIIESVPVLGYSNVEKGRQFFENNNWYVRTPLTGEKAYKSYQIITVPILGITQMEKGRQFFEANNWYVRTTITGEKDFSSYQIKSEPVLGYNQIQKALNFFEKNNWYARSPLTGEKGYSSYQVVSDPVLGYSMAEKGRQFFLTNNWYARIPTTGQQGYTSFRVISDPVLGWNETKKGLDFFAKNKWAASAPATGAIEYFYKISTQDFEGYDKAQAAAQRIQSLYGWNTTLVKTKNGPQLMYTDYGMTLPAMLDKQMQGSPQTDKYRNEPRFIHADYVDLTNKVVTADRVNVRTGPSTTSSVTQQVNAGTSVMVIAKTGDWVEVRLTWQNATASDVGYYLNPDNFSINNKDYFQFLKLSQTANINASEVNEKILKGKGILDGKGQAFVDAAQRYNINELYLISHSLLETGNGTSSLATGTVYNGRTVYNMYGYGAYDSCPLTCGAKAAYDNGWFTPEAAIVGGAQFISSRYIYNTTFQQDTLYKMRWNPVQPWHQYATDIGWAYKQVNSIYNLYQLLDNYTLYYDVPNYQYR</sequence>
<protein>
    <recommendedName>
        <fullName evidence="5">Beta-N-acetylglucosaminidase</fullName>
    </recommendedName>
</protein>
<reference evidence="3 4" key="1">
    <citation type="submission" date="2015-04" db="EMBL/GenBank/DDBJ databases">
        <title>Taxonomic description and genome sequence of Bacillus campisalis sp. nov., a novel member of the genus Bacillus isolated from solar saltern.</title>
        <authorList>
            <person name="Mathan Kumar R."/>
            <person name="Kaur G."/>
            <person name="Kumar A."/>
            <person name="Singh N.K."/>
            <person name="Kaur N."/>
            <person name="Kumar N."/>
            <person name="Mayilraj S."/>
        </authorList>
    </citation>
    <scope>NUCLEOTIDE SEQUENCE [LARGE SCALE GENOMIC DNA]</scope>
    <source>
        <strain evidence="3 4">SA2-6</strain>
    </source>
</reference>
<dbReference type="SMART" id="SM00287">
    <property type="entry name" value="SH3b"/>
    <property type="match status" value="1"/>
</dbReference>
<dbReference type="Proteomes" id="UP000034166">
    <property type="component" value="Unassembled WGS sequence"/>
</dbReference>
<dbReference type="OrthoDB" id="9816557at2"/>
<comment type="caution">
    <text evidence="3">The sequence shown here is derived from an EMBL/GenBank/DDBJ whole genome shotgun (WGS) entry which is preliminary data.</text>
</comment>
<dbReference type="Pfam" id="PF08239">
    <property type="entry name" value="SH3_3"/>
    <property type="match status" value="1"/>
</dbReference>
<dbReference type="InterPro" id="IPR002901">
    <property type="entry name" value="MGlyc_endo_b_GlcNAc-like_dom"/>
</dbReference>
<dbReference type="Gene3D" id="1.10.530.10">
    <property type="match status" value="1"/>
</dbReference>
<dbReference type="GO" id="GO:0004040">
    <property type="term" value="F:amidase activity"/>
    <property type="evidence" value="ECO:0007669"/>
    <property type="project" value="InterPro"/>
</dbReference>
<keyword evidence="4" id="KW-1185">Reference proteome</keyword>